<feature type="region of interest" description="Disordered" evidence="1">
    <location>
        <begin position="1"/>
        <end position="42"/>
    </location>
</feature>
<protein>
    <submittedName>
        <fullName evidence="2">Uncharacterized protein</fullName>
    </submittedName>
</protein>
<accession>A0A9P5NZU3</accession>
<evidence type="ECO:0000313" key="3">
    <source>
        <dbReference type="Proteomes" id="UP000724874"/>
    </source>
</evidence>
<comment type="caution">
    <text evidence="2">The sequence shown here is derived from an EMBL/GenBank/DDBJ whole genome shotgun (WGS) entry which is preliminary data.</text>
</comment>
<sequence>MSEVSVTDHPSAQWSEDACSKSTSQRQSLSPCSTSRNPTPLNSPAPLSRGLWIMQILGRKLVSLFLAARKKRSDKVIFCLSLPPNKTLYCYDLFAMALLVHKHEEKYCLLSWDSFWFGGTIMSILESYLDCQMVPRHGHGKFSYTLLHLVTLIHLIFRTVILVDQRKFACHPVLKHRYIL</sequence>
<proteinExistence type="predicted"/>
<keyword evidence="3" id="KW-1185">Reference proteome</keyword>
<dbReference type="OrthoDB" id="10626953at2759"/>
<dbReference type="AlphaFoldDB" id="A0A9P5NZU3"/>
<organism evidence="2 3">
    <name type="scientific">Gymnopilus junonius</name>
    <name type="common">Spectacular rustgill mushroom</name>
    <name type="synonym">Gymnopilus spectabilis subsp. junonius</name>
    <dbReference type="NCBI Taxonomy" id="109634"/>
    <lineage>
        <taxon>Eukaryota</taxon>
        <taxon>Fungi</taxon>
        <taxon>Dikarya</taxon>
        <taxon>Basidiomycota</taxon>
        <taxon>Agaricomycotina</taxon>
        <taxon>Agaricomycetes</taxon>
        <taxon>Agaricomycetidae</taxon>
        <taxon>Agaricales</taxon>
        <taxon>Agaricineae</taxon>
        <taxon>Hymenogastraceae</taxon>
        <taxon>Gymnopilus</taxon>
    </lineage>
</organism>
<reference evidence="2" key="1">
    <citation type="submission" date="2020-11" db="EMBL/GenBank/DDBJ databases">
        <authorList>
            <consortium name="DOE Joint Genome Institute"/>
            <person name="Ahrendt S."/>
            <person name="Riley R."/>
            <person name="Andreopoulos W."/>
            <person name="LaButti K."/>
            <person name="Pangilinan J."/>
            <person name="Ruiz-duenas F.J."/>
            <person name="Barrasa J.M."/>
            <person name="Sanchez-Garcia M."/>
            <person name="Camarero S."/>
            <person name="Miyauchi S."/>
            <person name="Serrano A."/>
            <person name="Linde D."/>
            <person name="Babiker R."/>
            <person name="Drula E."/>
            <person name="Ayuso-Fernandez I."/>
            <person name="Pacheco R."/>
            <person name="Padilla G."/>
            <person name="Ferreira P."/>
            <person name="Barriuso J."/>
            <person name="Kellner H."/>
            <person name="Castanera R."/>
            <person name="Alfaro M."/>
            <person name="Ramirez L."/>
            <person name="Pisabarro A.G."/>
            <person name="Kuo A."/>
            <person name="Tritt A."/>
            <person name="Lipzen A."/>
            <person name="He G."/>
            <person name="Yan M."/>
            <person name="Ng V."/>
            <person name="Cullen D."/>
            <person name="Martin F."/>
            <person name="Rosso M.-N."/>
            <person name="Henrissat B."/>
            <person name="Hibbett D."/>
            <person name="Martinez A.T."/>
            <person name="Grigoriev I.V."/>
        </authorList>
    </citation>
    <scope>NUCLEOTIDE SEQUENCE</scope>
    <source>
        <strain evidence="2">AH 44721</strain>
    </source>
</reference>
<dbReference type="Proteomes" id="UP000724874">
    <property type="component" value="Unassembled WGS sequence"/>
</dbReference>
<evidence type="ECO:0000256" key="1">
    <source>
        <dbReference type="SAM" id="MobiDB-lite"/>
    </source>
</evidence>
<dbReference type="EMBL" id="JADNYJ010000003">
    <property type="protein sequence ID" value="KAF8912227.1"/>
    <property type="molecule type" value="Genomic_DNA"/>
</dbReference>
<gene>
    <name evidence="2" type="ORF">CPB84DRAFT_764037</name>
</gene>
<name>A0A9P5NZU3_GYMJU</name>
<evidence type="ECO:0000313" key="2">
    <source>
        <dbReference type="EMBL" id="KAF8912227.1"/>
    </source>
</evidence>